<feature type="compositionally biased region" description="Low complexity" evidence="4">
    <location>
        <begin position="252"/>
        <end position="262"/>
    </location>
</feature>
<dbReference type="InterPro" id="IPR003890">
    <property type="entry name" value="MIF4G-like_typ-3"/>
</dbReference>
<dbReference type="Proteomes" id="UP001497392">
    <property type="component" value="Unassembled WGS sequence"/>
</dbReference>
<dbReference type="Pfam" id="PF02847">
    <property type="entry name" value="MA3"/>
    <property type="match status" value="1"/>
</dbReference>
<evidence type="ECO:0000259" key="5">
    <source>
        <dbReference type="PROSITE" id="PS51366"/>
    </source>
</evidence>
<feature type="compositionally biased region" description="Basic and acidic residues" evidence="4">
    <location>
        <begin position="904"/>
        <end position="926"/>
    </location>
</feature>
<feature type="compositionally biased region" description="Gly residues" evidence="4">
    <location>
        <begin position="644"/>
        <end position="658"/>
    </location>
</feature>
<feature type="compositionally biased region" description="Polar residues" evidence="4">
    <location>
        <begin position="10"/>
        <end position="23"/>
    </location>
</feature>
<feature type="region of interest" description="Disordered" evidence="4">
    <location>
        <begin position="617"/>
        <end position="747"/>
    </location>
</feature>
<dbReference type="PROSITE" id="PS51366">
    <property type="entry name" value="MI"/>
    <property type="match status" value="1"/>
</dbReference>
<evidence type="ECO:0000256" key="4">
    <source>
        <dbReference type="SAM" id="MobiDB-lite"/>
    </source>
</evidence>
<feature type="region of interest" description="Disordered" evidence="4">
    <location>
        <begin position="870"/>
        <end position="926"/>
    </location>
</feature>
<feature type="region of interest" description="Disordered" evidence="4">
    <location>
        <begin position="1"/>
        <end position="566"/>
    </location>
</feature>
<feature type="compositionally biased region" description="Polar residues" evidence="4">
    <location>
        <begin position="62"/>
        <end position="77"/>
    </location>
</feature>
<feature type="domain" description="MI" evidence="5">
    <location>
        <begin position="1191"/>
        <end position="1317"/>
    </location>
</feature>
<feature type="compositionally biased region" description="Basic and acidic residues" evidence="4">
    <location>
        <begin position="873"/>
        <end position="894"/>
    </location>
</feature>
<feature type="compositionally biased region" description="Pro residues" evidence="4">
    <location>
        <begin position="1171"/>
        <end position="1180"/>
    </location>
</feature>
<name>A0ABP1FL56_9CHLO</name>
<evidence type="ECO:0000256" key="3">
    <source>
        <dbReference type="ARBA" id="ARBA00022917"/>
    </source>
</evidence>
<feature type="compositionally biased region" description="Basic and acidic residues" evidence="4">
    <location>
        <begin position="410"/>
        <end position="424"/>
    </location>
</feature>
<comment type="similarity">
    <text evidence="1">Belongs to the eukaryotic initiation factor 4G family.</text>
</comment>
<dbReference type="SMART" id="SM00543">
    <property type="entry name" value="MIF4G"/>
    <property type="match status" value="1"/>
</dbReference>
<organism evidence="6 7">
    <name type="scientific">Coccomyxa viridis</name>
    <dbReference type="NCBI Taxonomy" id="1274662"/>
    <lineage>
        <taxon>Eukaryota</taxon>
        <taxon>Viridiplantae</taxon>
        <taxon>Chlorophyta</taxon>
        <taxon>core chlorophytes</taxon>
        <taxon>Trebouxiophyceae</taxon>
        <taxon>Trebouxiophyceae incertae sedis</taxon>
        <taxon>Coccomyxaceae</taxon>
        <taxon>Coccomyxa</taxon>
    </lineage>
</organism>
<dbReference type="PANTHER" id="PTHR23253">
    <property type="entry name" value="EUKARYOTIC TRANSLATION INITIATION FACTOR 4 GAMMA"/>
    <property type="match status" value="1"/>
</dbReference>
<feature type="compositionally biased region" description="Basic and acidic residues" evidence="4">
    <location>
        <begin position="467"/>
        <end position="478"/>
    </location>
</feature>
<dbReference type="InterPro" id="IPR016024">
    <property type="entry name" value="ARM-type_fold"/>
</dbReference>
<dbReference type="Gene3D" id="1.25.40.180">
    <property type="match status" value="3"/>
</dbReference>
<evidence type="ECO:0000313" key="7">
    <source>
        <dbReference type="Proteomes" id="UP001497392"/>
    </source>
</evidence>
<feature type="compositionally biased region" description="Low complexity" evidence="4">
    <location>
        <begin position="573"/>
        <end position="588"/>
    </location>
</feature>
<dbReference type="Pfam" id="PF02854">
    <property type="entry name" value="MIF4G"/>
    <property type="match status" value="1"/>
</dbReference>
<dbReference type="EMBL" id="CAXHTA020000004">
    <property type="protein sequence ID" value="CAL5220700.1"/>
    <property type="molecule type" value="Genomic_DNA"/>
</dbReference>
<proteinExistence type="inferred from homology"/>
<feature type="compositionally biased region" description="Basic and acidic residues" evidence="4">
    <location>
        <begin position="437"/>
        <end position="447"/>
    </location>
</feature>
<feature type="compositionally biased region" description="Basic and acidic residues" evidence="4">
    <location>
        <begin position="1069"/>
        <end position="1080"/>
    </location>
</feature>
<feature type="compositionally biased region" description="Low complexity" evidence="4">
    <location>
        <begin position="293"/>
        <end position="317"/>
    </location>
</feature>
<reference evidence="6 7" key="1">
    <citation type="submission" date="2024-06" db="EMBL/GenBank/DDBJ databases">
        <authorList>
            <person name="Kraege A."/>
            <person name="Thomma B."/>
        </authorList>
    </citation>
    <scope>NUCLEOTIDE SEQUENCE [LARGE SCALE GENOMIC DNA]</scope>
</reference>
<feature type="compositionally biased region" description="Low complexity" evidence="4">
    <location>
        <begin position="324"/>
        <end position="355"/>
    </location>
</feature>
<feature type="compositionally biased region" description="Gly residues" evidence="4">
    <location>
        <begin position="621"/>
        <end position="635"/>
    </location>
</feature>
<feature type="compositionally biased region" description="Gly residues" evidence="4">
    <location>
        <begin position="1137"/>
        <end position="1150"/>
    </location>
</feature>
<dbReference type="PANTHER" id="PTHR23253:SF9">
    <property type="entry name" value="EUKARYOTIC TRANSLATION INITIATION FACTOR 4 GAMMA 2"/>
    <property type="match status" value="1"/>
</dbReference>
<feature type="compositionally biased region" description="Polar residues" evidence="4">
    <location>
        <begin position="84"/>
        <end position="93"/>
    </location>
</feature>
<evidence type="ECO:0000256" key="2">
    <source>
        <dbReference type="ARBA" id="ARBA00022540"/>
    </source>
</evidence>
<sequence length="1554" mass="163681">MANKYRTRTTTKLSPSLSHSSHTQLHKTPGTFMQPPAFGKAQPRKKLSLVDPNTGKPIDLGGSSQASANGATSQPSASEAMPTRSLSEASKTRASPKPVPSKVQALPKPSPTSAAPGDVPGSAKPSPGDLRPSVALPGKEKESLADSVSVATLEASKPIKAVNGTTANIGGLPKQPQVTQKAESASPAKGPVGAPMETAEAMQINTGSATGPEEATAAPPLEAPDQSKGADTAALPRPTAASEAEDVPVVTEQPAAQPAPAEESLKAKEGAALHVTPAAPRSPAAEEPKEASAEPSIETAAPVPPAEAAAEAASAEPAQPPPAEAVAAQPERSEAGAAQPGPADAASAQPALDAPVMPEAAPASTAVPSEAAPKMEEAPPAVLDPVAEKKIDPAEPTSVSAPPSEPQGKGSEEPTNEQKPKSTADELTTLPTDNGDIGEHVVKEKGTGLHAAAGAAAELEEAITDAKSSESAEKKVEEPVSSVPTAPVHSAKAKRKAALSKANAEGPKGGLLDAFTGPQPTAAEPVPEAAKETPKQAPVAAAKPAAPSPEKAQSGEADDWETVAEGMTTPSAAKAAAFKASTADTSATNKKAYSRDWLLTLQEAHKEEPHGLVGSGILMREGGGGGPPGGRGGPAGAFDLRAGPRGGPHMGPAHGGPPGVGPGGPPAADTSRWDRGSMMPPPAGPPGMGRGAMGPPPPGGGRGGPPRGASGIDGAKWERGLRPPPPPPGANFGGPQHAYGRPAPSLHKTDNAYKLGALVSSDPDEEKRQKDFKALLNKLTLDNYATIKDKIEAVGITSETTLKGLIDQVFDKALGEPGFSGIYARLCYDLNQVLPSFKVVDEDGKEEDVEFRRVLLNKCQSEFEEGGAAMRAVEAREKRQQEEDAAKAQGKAEEEEREDGEITDSDKQAKAEEKKQKAREDMEAAQRELKGRRRALGNIQFIGNLYQHRMLTEKIMHGCITELLTETENPKAEEVECLCKLMSTIGHLLDSGTSKKGSERMDAYFSRLLKVKEAKSLESRHRFLIQDVIDLREKQGWQARRKVEGPKRIEDIHKEARMEQQRARMAPPPDRRDRRDRLPDRPAMPMRPERSRLDDRVDGPIRAMNRAPSYEYLAKDNALRPGGGAAREPAMPSLRPGGPGALGAGAGIRGSGIRTPSPAREPAAVAAAPAAAPPAPPAPPAEEVKELSPNEITLRSQNLVEEYLTNKDPKELFLSLQELSAARTDMAAVVEGFFNGTFGSKGIDRDGLVDMLVDIARKQDQTHLTAEHLEAGIKLVIDNLDQTYIDVPFAPKLVGKAIGALVAQGVLDLKQMAEHVLKAESEEDPERGQDEDTALIDSGEGLKLVAALLERLLADKGAGAAKEAWTATGLSLLDFAPKFEREDQGKLQEILNKNGLQSLYPMEGIQSFFPAALAEGKSAADIGDWIREHSGDAADAPEFAEFLAMQLFPHMLGPSPDPSKPVFSADSDFVPLLLTFVANESKREEAMVAGAQHVYKDRKSPKGLLRRMLMDLHELRVVSAQALETWRYKTNDTEAIKDVSSWLDELKQSDEGTH</sequence>
<feature type="region of interest" description="Disordered" evidence="4">
    <location>
        <begin position="1057"/>
        <end position="1096"/>
    </location>
</feature>
<dbReference type="SUPFAM" id="SSF48371">
    <property type="entry name" value="ARM repeat"/>
    <property type="match status" value="2"/>
</dbReference>
<feature type="compositionally biased region" description="Low complexity" evidence="4">
    <location>
        <begin position="1151"/>
        <end position="1170"/>
    </location>
</feature>
<gene>
    <name evidence="6" type="primary">g2754</name>
    <name evidence="6" type="ORF">VP750_LOCUS2359</name>
</gene>
<keyword evidence="7" id="KW-1185">Reference proteome</keyword>
<evidence type="ECO:0000313" key="6">
    <source>
        <dbReference type="EMBL" id="CAL5220700.1"/>
    </source>
</evidence>
<feature type="compositionally biased region" description="Basic and acidic residues" evidence="4">
    <location>
        <begin position="1087"/>
        <end position="1096"/>
    </location>
</feature>
<evidence type="ECO:0000256" key="1">
    <source>
        <dbReference type="ARBA" id="ARBA00005775"/>
    </source>
</evidence>
<dbReference type="InterPro" id="IPR003891">
    <property type="entry name" value="Initiation_fac_eIF4g_MI"/>
</dbReference>
<protein>
    <submittedName>
        <fullName evidence="6">G2754 protein</fullName>
    </submittedName>
</protein>
<comment type="caution">
    <text evidence="6">The sequence shown here is derived from an EMBL/GenBank/DDBJ whole genome shotgun (WGS) entry which is preliminary data.</text>
</comment>
<accession>A0ABP1FL56</accession>
<feature type="compositionally biased region" description="Low complexity" evidence="4">
    <location>
        <begin position="212"/>
        <end position="224"/>
    </location>
</feature>
<keyword evidence="3" id="KW-0648">Protein biosynthesis</keyword>
<feature type="compositionally biased region" description="Low complexity" evidence="4">
    <location>
        <begin position="535"/>
        <end position="552"/>
    </location>
</feature>
<feature type="region of interest" description="Disordered" evidence="4">
    <location>
        <begin position="1121"/>
        <end position="1188"/>
    </location>
</feature>
<feature type="region of interest" description="Disordered" evidence="4">
    <location>
        <begin position="573"/>
        <end position="592"/>
    </location>
</feature>
<keyword evidence="2" id="KW-0396">Initiation factor</keyword>